<feature type="transmembrane region" description="Helical" evidence="13">
    <location>
        <begin position="446"/>
        <end position="468"/>
    </location>
</feature>
<evidence type="ECO:0000256" key="3">
    <source>
        <dbReference type="ARBA" id="ARBA00012438"/>
    </source>
</evidence>
<dbReference type="CDD" id="cd01987">
    <property type="entry name" value="USP_KdpD-like"/>
    <property type="match status" value="1"/>
</dbReference>
<dbReference type="InterPro" id="IPR052023">
    <property type="entry name" value="Histidine_kinase_KdpD"/>
</dbReference>
<organism evidence="15 16">
    <name type="scientific">Diplocloster agilis</name>
    <dbReference type="NCBI Taxonomy" id="2850323"/>
    <lineage>
        <taxon>Bacteria</taxon>
        <taxon>Bacillati</taxon>
        <taxon>Bacillota</taxon>
        <taxon>Clostridia</taxon>
        <taxon>Lachnospirales</taxon>
        <taxon>Lachnospiraceae</taxon>
        <taxon>Diplocloster</taxon>
    </lineage>
</organism>
<evidence type="ECO:0000259" key="14">
    <source>
        <dbReference type="PROSITE" id="PS50109"/>
    </source>
</evidence>
<dbReference type="GO" id="GO:0005737">
    <property type="term" value="C:cytoplasm"/>
    <property type="evidence" value="ECO:0007669"/>
    <property type="project" value="UniProtKB-ARBA"/>
</dbReference>
<dbReference type="Gene3D" id="1.10.287.130">
    <property type="match status" value="1"/>
</dbReference>
<dbReference type="InterPro" id="IPR025201">
    <property type="entry name" value="KdpD_TM"/>
</dbReference>
<dbReference type="InterPro" id="IPR003594">
    <property type="entry name" value="HATPase_dom"/>
</dbReference>
<dbReference type="InterPro" id="IPR029016">
    <property type="entry name" value="GAF-like_dom_sf"/>
</dbReference>
<evidence type="ECO:0000256" key="13">
    <source>
        <dbReference type="SAM" id="Phobius"/>
    </source>
</evidence>
<comment type="caution">
    <text evidence="15">The sequence shown here is derived from an EMBL/GenBank/DDBJ whole genome shotgun (WGS) entry which is preliminary data.</text>
</comment>
<evidence type="ECO:0000256" key="12">
    <source>
        <dbReference type="ARBA" id="ARBA00023136"/>
    </source>
</evidence>
<feature type="domain" description="Histidine kinase" evidence="14">
    <location>
        <begin position="677"/>
        <end position="899"/>
    </location>
</feature>
<feature type="transmembrane region" description="Helical" evidence="13">
    <location>
        <begin position="475"/>
        <end position="494"/>
    </location>
</feature>
<evidence type="ECO:0000256" key="6">
    <source>
        <dbReference type="ARBA" id="ARBA00022692"/>
    </source>
</evidence>
<keyword evidence="8 15" id="KW-0418">Kinase</keyword>
<dbReference type="RefSeq" id="WP_238720919.1">
    <property type="nucleotide sequence ID" value="NZ_JAHQCW010000006.1"/>
</dbReference>
<dbReference type="InterPro" id="IPR036097">
    <property type="entry name" value="HisK_dim/P_sf"/>
</dbReference>
<evidence type="ECO:0000256" key="4">
    <source>
        <dbReference type="ARBA" id="ARBA00022553"/>
    </source>
</evidence>
<dbReference type="PROSITE" id="PS50109">
    <property type="entry name" value="HIS_KIN"/>
    <property type="match status" value="1"/>
</dbReference>
<evidence type="ECO:0000256" key="5">
    <source>
        <dbReference type="ARBA" id="ARBA00022679"/>
    </source>
</evidence>
<dbReference type="PANTHER" id="PTHR45569">
    <property type="entry name" value="SENSOR PROTEIN KDPD"/>
    <property type="match status" value="1"/>
</dbReference>
<gene>
    <name evidence="15" type="ORF">KTH89_05145</name>
</gene>
<evidence type="ECO:0000256" key="2">
    <source>
        <dbReference type="ARBA" id="ARBA00004141"/>
    </source>
</evidence>
<evidence type="ECO:0000256" key="1">
    <source>
        <dbReference type="ARBA" id="ARBA00000085"/>
    </source>
</evidence>
<dbReference type="Pfam" id="PF02702">
    <property type="entry name" value="KdpD"/>
    <property type="match status" value="1"/>
</dbReference>
<evidence type="ECO:0000313" key="15">
    <source>
        <dbReference type="EMBL" id="MBU9735913.1"/>
    </source>
</evidence>
<comment type="catalytic activity">
    <reaction evidence="1">
        <text>ATP + protein L-histidine = ADP + protein N-phospho-L-histidine.</text>
        <dbReference type="EC" id="2.7.13.3"/>
    </reaction>
</comment>
<dbReference type="Pfam" id="PF00512">
    <property type="entry name" value="HisKA"/>
    <property type="match status" value="1"/>
</dbReference>
<dbReference type="InterPro" id="IPR004358">
    <property type="entry name" value="Sig_transdc_His_kin-like_C"/>
</dbReference>
<keyword evidence="11" id="KW-0902">Two-component regulatory system</keyword>
<keyword evidence="7" id="KW-0547">Nucleotide-binding</keyword>
<comment type="subcellular location">
    <subcellularLocation>
        <location evidence="2">Membrane</location>
        <topology evidence="2">Multi-pass membrane protein</topology>
    </subcellularLocation>
</comment>
<dbReference type="PRINTS" id="PR00344">
    <property type="entry name" value="BCTRLSENSOR"/>
</dbReference>
<dbReference type="SMART" id="SM00388">
    <property type="entry name" value="HisKA"/>
    <property type="match status" value="1"/>
</dbReference>
<dbReference type="Gene3D" id="1.20.120.620">
    <property type="entry name" value="Backbone structure of the membrane domain of e. Coli histidine kinase receptor kdpd"/>
    <property type="match status" value="1"/>
</dbReference>
<dbReference type="SUPFAM" id="SSF52540">
    <property type="entry name" value="P-loop containing nucleoside triphosphate hydrolases"/>
    <property type="match status" value="1"/>
</dbReference>
<dbReference type="EC" id="2.7.13.3" evidence="3"/>
<dbReference type="Proteomes" id="UP000712157">
    <property type="component" value="Unassembled WGS sequence"/>
</dbReference>
<dbReference type="GO" id="GO:0000155">
    <property type="term" value="F:phosphorelay sensor kinase activity"/>
    <property type="evidence" value="ECO:0007669"/>
    <property type="project" value="InterPro"/>
</dbReference>
<dbReference type="InterPro" id="IPR005467">
    <property type="entry name" value="His_kinase_dom"/>
</dbReference>
<dbReference type="CDD" id="cd00082">
    <property type="entry name" value="HisKA"/>
    <property type="match status" value="1"/>
</dbReference>
<protein>
    <recommendedName>
        <fullName evidence="3">histidine kinase</fullName>
        <ecNumber evidence="3">2.7.13.3</ecNumber>
    </recommendedName>
</protein>
<dbReference type="FunFam" id="3.30.565.10:FF:000006">
    <property type="entry name" value="Sensor histidine kinase WalK"/>
    <property type="match status" value="1"/>
</dbReference>
<dbReference type="Pfam" id="PF02518">
    <property type="entry name" value="HATPase_c"/>
    <property type="match status" value="1"/>
</dbReference>
<dbReference type="FunFam" id="3.40.50.300:FF:000483">
    <property type="entry name" value="Sensor histidine kinase KdpD"/>
    <property type="match status" value="1"/>
</dbReference>
<dbReference type="InterPro" id="IPR038318">
    <property type="entry name" value="KdpD_sf"/>
</dbReference>
<keyword evidence="5" id="KW-0808">Transferase</keyword>
<evidence type="ECO:0000256" key="9">
    <source>
        <dbReference type="ARBA" id="ARBA00022840"/>
    </source>
</evidence>
<dbReference type="EMBL" id="JAHQCW010000006">
    <property type="protein sequence ID" value="MBU9735913.1"/>
    <property type="molecule type" value="Genomic_DNA"/>
</dbReference>
<evidence type="ECO:0000256" key="8">
    <source>
        <dbReference type="ARBA" id="ARBA00022777"/>
    </source>
</evidence>
<keyword evidence="9" id="KW-0067">ATP-binding</keyword>
<dbReference type="InterPro" id="IPR027417">
    <property type="entry name" value="P-loop_NTPase"/>
</dbReference>
<keyword evidence="6 13" id="KW-0812">Transmembrane</keyword>
<dbReference type="InterPro" id="IPR003852">
    <property type="entry name" value="Sig_transdc_His_kinase_KdpD_N"/>
</dbReference>
<keyword evidence="4" id="KW-0597">Phosphoprotein</keyword>
<dbReference type="Gene3D" id="3.40.50.620">
    <property type="entry name" value="HUPs"/>
    <property type="match status" value="1"/>
</dbReference>
<dbReference type="SMART" id="SM00387">
    <property type="entry name" value="HATPase_c"/>
    <property type="match status" value="1"/>
</dbReference>
<keyword evidence="10 13" id="KW-1133">Transmembrane helix</keyword>
<keyword evidence="12 13" id="KW-0472">Membrane</keyword>
<dbReference type="InterPro" id="IPR003661">
    <property type="entry name" value="HisK_dim/P_dom"/>
</dbReference>
<feature type="transmembrane region" description="Helical" evidence="13">
    <location>
        <begin position="398"/>
        <end position="415"/>
    </location>
</feature>
<evidence type="ECO:0000313" key="16">
    <source>
        <dbReference type="Proteomes" id="UP000712157"/>
    </source>
</evidence>
<dbReference type="InterPro" id="IPR036890">
    <property type="entry name" value="HATPase_C_sf"/>
</dbReference>
<dbReference type="SUPFAM" id="SSF47384">
    <property type="entry name" value="Homodimeric domain of signal transducing histidine kinase"/>
    <property type="match status" value="1"/>
</dbReference>
<accession>A0A949K582</accession>
<evidence type="ECO:0000256" key="7">
    <source>
        <dbReference type="ARBA" id="ARBA00022741"/>
    </source>
</evidence>
<keyword evidence="16" id="KW-1185">Reference proteome</keyword>
<dbReference type="Gene3D" id="3.30.450.40">
    <property type="match status" value="1"/>
</dbReference>
<dbReference type="Pfam" id="PF13493">
    <property type="entry name" value="DUF4118"/>
    <property type="match status" value="1"/>
</dbReference>
<dbReference type="SUPFAM" id="SSF55874">
    <property type="entry name" value="ATPase domain of HSP90 chaperone/DNA topoisomerase II/histidine kinase"/>
    <property type="match status" value="1"/>
</dbReference>
<dbReference type="SUPFAM" id="SSF52402">
    <property type="entry name" value="Adenine nucleotide alpha hydrolases-like"/>
    <property type="match status" value="1"/>
</dbReference>
<dbReference type="GO" id="GO:0005886">
    <property type="term" value="C:plasma membrane"/>
    <property type="evidence" value="ECO:0007669"/>
    <property type="project" value="TreeGrafter"/>
</dbReference>
<name>A0A949K582_9FIRM</name>
<evidence type="ECO:0000256" key="11">
    <source>
        <dbReference type="ARBA" id="ARBA00023012"/>
    </source>
</evidence>
<proteinExistence type="predicted"/>
<dbReference type="GO" id="GO:0005524">
    <property type="term" value="F:ATP binding"/>
    <property type="evidence" value="ECO:0007669"/>
    <property type="project" value="UniProtKB-KW"/>
</dbReference>
<dbReference type="PANTHER" id="PTHR45569:SF1">
    <property type="entry name" value="SENSOR PROTEIN KDPD"/>
    <property type="match status" value="1"/>
</dbReference>
<dbReference type="Gene3D" id="3.30.565.10">
    <property type="entry name" value="Histidine kinase-like ATPase, C-terminal domain"/>
    <property type="match status" value="1"/>
</dbReference>
<sequence>MEKRNPEQILKMIQEQDREREDHHGKLKIFFGYAAGSGKTYTMLEAAHDLARSGVDVISGYIEPHTRPATMELTKGLEALTPRSVEYKGITLREFDLDAALLRNPQVILVDELAHTNAPGSRHPKRYQDIQELLDAGIHVYTTLNVQHLESLNDIVSSITHVIVKERVPDFIFDEATQVELVDIEPEELQERLRDGKIYEASKVERACTNFFTTENLTALREIALRRCADRVNKHIIREKEMSQKQEYYAGEHILVCISASPSNAKVIRTAARMAQAFHGNFTGLFVETTEYEQEKKKLETSLDNNIKLAKQLGANVATTYGQDIAHQIAGYARQVGVSKIVIGRSVRKKTWVNKDLNLIEKLSLLAPEIDIYIIPDVSAEAVKRKFPGIKRPGLRDGVRTAAILAVCTIAGLLVKKFGMTEANIISIYLLGVLVVAATTRGRICGAVASFLSVVIFNFFFTVPIYTFRFYDKNYIFTFLVMLVVSLVISSFAIKLQNQAMQATKTSVRTEIMFNTSKMLQKKQDIEGILSGTARQLTELLHKTVVLYPALDGNLSRPVFYGSPEEQAEAKKLLDNEYEQAAALWVLKNRHCAGRTTDTLPSGKAIYMPIRNAGQVFAVAGIELKEGEVLEAFERNVMKAMLTEVAFAIEKVILNQQREEIMVQSEKEKLRNNLLRSISHDLRTPLAGITGSASFLLESYEKLDQESRESLLRDILNDSTWMSNLVNNLLNMTRIQDGRLSIQHEDEVVEDIVSEAVSRMERRLGSRTLDIDLPEELLVIPMDGQLIIQVLVNLMENSMKHTAQDGTIRIRVYLTKDERDKEYARFEVTDNGSGIDEKILDTMFESFVTSGASTADGKRGTGLGLSICKAIIQAHNGTIRAFNNEDQGATVYFLLPAKRED</sequence>
<evidence type="ECO:0000256" key="10">
    <source>
        <dbReference type="ARBA" id="ARBA00022989"/>
    </source>
</evidence>
<dbReference type="AlphaFoldDB" id="A0A949K582"/>
<feature type="transmembrane region" description="Helical" evidence="13">
    <location>
        <begin position="422"/>
        <end position="440"/>
    </location>
</feature>
<dbReference type="InterPro" id="IPR014729">
    <property type="entry name" value="Rossmann-like_a/b/a_fold"/>
</dbReference>
<reference evidence="15" key="1">
    <citation type="submission" date="2021-06" db="EMBL/GenBank/DDBJ databases">
        <title>Description of novel taxa of the family Lachnospiraceae.</title>
        <authorList>
            <person name="Chaplin A.V."/>
            <person name="Sokolova S.R."/>
            <person name="Pikina A.P."/>
            <person name="Korzhanova M."/>
            <person name="Belova V."/>
            <person name="Korostin D."/>
            <person name="Efimov B.A."/>
        </authorList>
    </citation>
    <scope>NUCLEOTIDE SEQUENCE</scope>
    <source>
        <strain evidence="15">ASD5720</strain>
    </source>
</reference>
<dbReference type="Gene3D" id="3.40.50.300">
    <property type="entry name" value="P-loop containing nucleotide triphosphate hydrolases"/>
    <property type="match status" value="1"/>
</dbReference>